<dbReference type="WBParaSite" id="ALUE_0000252901-mRNA-1">
    <property type="protein sequence ID" value="ALUE_0000252901-mRNA-1"/>
    <property type="gene ID" value="ALUE_0000252901"/>
</dbReference>
<protein>
    <submittedName>
        <fullName evidence="2">Uncharacterized protein</fullName>
    </submittedName>
</protein>
<accession>A0A0M3HLY4</accession>
<dbReference type="AlphaFoldDB" id="A0A0M3HLY4"/>
<reference evidence="2" key="1">
    <citation type="submission" date="2017-02" db="UniProtKB">
        <authorList>
            <consortium name="WormBaseParasite"/>
        </authorList>
    </citation>
    <scope>IDENTIFICATION</scope>
</reference>
<proteinExistence type="predicted"/>
<sequence length="60" mass="7265">MKTSPSIIPVLYRQLFQNFRSYSQRLQQVLHSLIRMRFLSSRSPIICRPFRHPIRLHSLL</sequence>
<evidence type="ECO:0000313" key="2">
    <source>
        <dbReference type="WBParaSite" id="ALUE_0000252901-mRNA-1"/>
    </source>
</evidence>
<keyword evidence="1" id="KW-1185">Reference proteome</keyword>
<name>A0A0M3HLY4_ASCLU</name>
<organism evidence="1 2">
    <name type="scientific">Ascaris lumbricoides</name>
    <name type="common">Giant roundworm</name>
    <dbReference type="NCBI Taxonomy" id="6252"/>
    <lineage>
        <taxon>Eukaryota</taxon>
        <taxon>Metazoa</taxon>
        <taxon>Ecdysozoa</taxon>
        <taxon>Nematoda</taxon>
        <taxon>Chromadorea</taxon>
        <taxon>Rhabditida</taxon>
        <taxon>Spirurina</taxon>
        <taxon>Ascaridomorpha</taxon>
        <taxon>Ascaridoidea</taxon>
        <taxon>Ascarididae</taxon>
        <taxon>Ascaris</taxon>
    </lineage>
</organism>
<dbReference type="Proteomes" id="UP000036681">
    <property type="component" value="Unplaced"/>
</dbReference>
<evidence type="ECO:0000313" key="1">
    <source>
        <dbReference type="Proteomes" id="UP000036681"/>
    </source>
</evidence>